<evidence type="ECO:0000313" key="2">
    <source>
        <dbReference type="Proteomes" id="UP000438429"/>
    </source>
</evidence>
<protein>
    <submittedName>
        <fullName evidence="1">Uncharacterized protein</fullName>
    </submittedName>
</protein>
<name>A0A6A4RW10_SCOMX</name>
<comment type="caution">
    <text evidence="1">The sequence shown here is derived from an EMBL/GenBank/DDBJ whole genome shotgun (WGS) entry which is preliminary data.</text>
</comment>
<reference evidence="1 2" key="1">
    <citation type="submission" date="2019-06" db="EMBL/GenBank/DDBJ databases">
        <title>Draft genomes of female and male turbot (Scophthalmus maximus).</title>
        <authorList>
            <person name="Xu H."/>
            <person name="Xu X.-W."/>
            <person name="Shao C."/>
            <person name="Chen S."/>
        </authorList>
    </citation>
    <scope>NUCLEOTIDE SEQUENCE [LARGE SCALE GENOMIC DNA]</scope>
    <source>
        <strain evidence="1">Ysfricsl-2016a</strain>
        <tissue evidence="1">Blood</tissue>
    </source>
</reference>
<dbReference type="Proteomes" id="UP000438429">
    <property type="component" value="Unassembled WGS sequence"/>
</dbReference>
<dbReference type="EMBL" id="VEVO01000019">
    <property type="protein sequence ID" value="KAF0026946.1"/>
    <property type="molecule type" value="Genomic_DNA"/>
</dbReference>
<evidence type="ECO:0000313" key="1">
    <source>
        <dbReference type="EMBL" id="KAF0026946.1"/>
    </source>
</evidence>
<accession>A0A6A4RW10</accession>
<dbReference type="AlphaFoldDB" id="A0A6A4RW10"/>
<sequence length="93" mass="10824">MHIRVQRMYDVTDGQLAVEHPLEGRRVKTQSSTTADVTVRYGERSPGPERFIEASAATTRVLWIIKRFLSDGFIRIISRDLKCENYEKKIRKT</sequence>
<gene>
    <name evidence="1" type="ORF">F2P81_021683</name>
</gene>
<organism evidence="1 2">
    <name type="scientific">Scophthalmus maximus</name>
    <name type="common">Turbot</name>
    <name type="synonym">Psetta maxima</name>
    <dbReference type="NCBI Taxonomy" id="52904"/>
    <lineage>
        <taxon>Eukaryota</taxon>
        <taxon>Metazoa</taxon>
        <taxon>Chordata</taxon>
        <taxon>Craniata</taxon>
        <taxon>Vertebrata</taxon>
        <taxon>Euteleostomi</taxon>
        <taxon>Actinopterygii</taxon>
        <taxon>Neopterygii</taxon>
        <taxon>Teleostei</taxon>
        <taxon>Neoteleostei</taxon>
        <taxon>Acanthomorphata</taxon>
        <taxon>Carangaria</taxon>
        <taxon>Pleuronectiformes</taxon>
        <taxon>Pleuronectoidei</taxon>
        <taxon>Scophthalmidae</taxon>
        <taxon>Scophthalmus</taxon>
    </lineage>
</organism>
<proteinExistence type="predicted"/>